<organism evidence="3 4">
    <name type="scientific">Cordylochernes scorpioides</name>
    <dbReference type="NCBI Taxonomy" id="51811"/>
    <lineage>
        <taxon>Eukaryota</taxon>
        <taxon>Metazoa</taxon>
        <taxon>Ecdysozoa</taxon>
        <taxon>Arthropoda</taxon>
        <taxon>Chelicerata</taxon>
        <taxon>Arachnida</taxon>
        <taxon>Pseudoscorpiones</taxon>
        <taxon>Cheliferoidea</taxon>
        <taxon>Chernetidae</taxon>
        <taxon>Cordylochernes</taxon>
    </lineage>
</organism>
<dbReference type="PANTHER" id="PTHR13022:SF0">
    <property type="entry name" value="EUKARYOTIC TRANSLATION INITIATION FACTOR 3 SUBUNIT K"/>
    <property type="match status" value="1"/>
</dbReference>
<evidence type="ECO:0000313" key="4">
    <source>
        <dbReference type="Proteomes" id="UP001235939"/>
    </source>
</evidence>
<dbReference type="InterPro" id="IPR009374">
    <property type="entry name" value="eIF3k"/>
</dbReference>
<comment type="subunit">
    <text evidence="1">Component of the eukaryotic translation initiation factor 3 (eIF-3) complex.</text>
</comment>
<reference evidence="3 4" key="1">
    <citation type="submission" date="2022-01" db="EMBL/GenBank/DDBJ databases">
        <title>A chromosomal length assembly of Cordylochernes scorpioides.</title>
        <authorList>
            <person name="Zeh D."/>
            <person name="Zeh J."/>
        </authorList>
    </citation>
    <scope>NUCLEOTIDE SEQUENCE [LARGE SCALE GENOMIC DNA]</scope>
    <source>
        <strain evidence="3">IN4F17</strain>
        <tissue evidence="3">Whole Body</tissue>
    </source>
</reference>
<comment type="function">
    <text evidence="1">Component of the eukaryotic translation initiation factor 3 (eIF-3) complex, which is involved in protein synthesis of a specialized repertoire of mRNAs and, together with other initiation factors, stimulates binding of mRNA and methionyl-tRNAi to the 40S ribosome. The eIF-3 complex specifically targets and initiates translation of a subset of mRNAs involved in cell proliferation.</text>
</comment>
<dbReference type="InterPro" id="IPR016024">
    <property type="entry name" value="ARM-type_fold"/>
</dbReference>
<dbReference type="InterPro" id="IPR016020">
    <property type="entry name" value="Transl_init_fac_sub12_N_euk"/>
</dbReference>
<dbReference type="InterPro" id="IPR033464">
    <property type="entry name" value="CSN8_PSD8_EIF3K"/>
</dbReference>
<keyword evidence="1" id="KW-0396">Initiation factor</keyword>
<dbReference type="SUPFAM" id="SSF46785">
    <property type="entry name" value="Winged helix' DNA-binding domain"/>
    <property type="match status" value="1"/>
</dbReference>
<dbReference type="PANTHER" id="PTHR13022">
    <property type="entry name" value="EUKARYOTIC TRANSLATION INITIATION FACTOR 3 SUBUNIT 11"/>
    <property type="match status" value="1"/>
</dbReference>
<feature type="domain" description="CSN8/PSMD8/EIF3K" evidence="2">
    <location>
        <begin position="158"/>
        <end position="231"/>
    </location>
</feature>
<evidence type="ECO:0000256" key="1">
    <source>
        <dbReference type="HAMAP-Rule" id="MF_03010"/>
    </source>
</evidence>
<protein>
    <recommendedName>
        <fullName evidence="1">Eukaryotic translation initiation factor 3 subunit K</fullName>
        <shortName evidence="1">eIF3k</shortName>
    </recommendedName>
    <alternativeName>
        <fullName evidence="1">eIF-3 p25</fullName>
    </alternativeName>
</protein>
<gene>
    <name evidence="3" type="ORF">LAZ67_2006420</name>
</gene>
<name>A0ABY6K653_9ARAC</name>
<dbReference type="Pfam" id="PF10075">
    <property type="entry name" value="CSN8_PSD8_EIF3K"/>
    <property type="match status" value="2"/>
</dbReference>
<evidence type="ECO:0000259" key="2">
    <source>
        <dbReference type="Pfam" id="PF10075"/>
    </source>
</evidence>
<keyword evidence="1" id="KW-0963">Cytoplasm</keyword>
<sequence>MSDIMPESNTSESLRATVSSMLRGIDRYNPENLVTLEKYLEVQTEENTYDLEANLAILKLYQFNPSYNKVSVVEKVLLKALANMPHTDMVLCKCLMDMSLFDHSSIKAILHLHDLLETCSFPDFWVSPSSLALLVPVMLDYCCSLRDEDFLAQIPAIKEVAEFEESIRKYVCHVINNTYQNVDRKFLCQQLGLRGPEERCLQYYMAEYGWKLSSDDYVFIANQEESIKTKNITEKIDFENVAPILASWR</sequence>
<dbReference type="EMBL" id="CP092864">
    <property type="protein sequence ID" value="UYV64058.1"/>
    <property type="molecule type" value="Genomic_DNA"/>
</dbReference>
<feature type="domain" description="CSN8/PSMD8/EIF3K" evidence="2">
    <location>
        <begin position="68"/>
        <end position="127"/>
    </location>
</feature>
<dbReference type="SUPFAM" id="SSF48371">
    <property type="entry name" value="ARM repeat"/>
    <property type="match status" value="1"/>
</dbReference>
<dbReference type="Gene3D" id="1.25.40.250">
    <property type="entry name" value="ARM repeat, domain 1"/>
    <property type="match status" value="1"/>
</dbReference>
<dbReference type="Gene3D" id="1.10.10.10">
    <property type="entry name" value="Winged helix-like DNA-binding domain superfamily/Winged helix DNA-binding domain"/>
    <property type="match status" value="1"/>
</dbReference>
<dbReference type="HAMAP" id="MF_03010">
    <property type="entry name" value="eIF3k"/>
    <property type="match status" value="1"/>
</dbReference>
<dbReference type="InterPro" id="IPR036388">
    <property type="entry name" value="WH-like_DNA-bd_sf"/>
</dbReference>
<dbReference type="Proteomes" id="UP001235939">
    <property type="component" value="Chromosome 02"/>
</dbReference>
<comment type="similarity">
    <text evidence="1">Belongs to the eIF-3 subunit K family.</text>
</comment>
<accession>A0ABY6K653</accession>
<keyword evidence="1" id="KW-0648">Protein biosynthesis</keyword>
<comment type="subcellular location">
    <subcellularLocation>
        <location evidence="1">Cytoplasm</location>
    </subcellularLocation>
</comment>
<keyword evidence="4" id="KW-1185">Reference proteome</keyword>
<dbReference type="InterPro" id="IPR036390">
    <property type="entry name" value="WH_DNA-bd_sf"/>
</dbReference>
<proteinExistence type="inferred from homology"/>
<evidence type="ECO:0000313" key="3">
    <source>
        <dbReference type="EMBL" id="UYV64058.1"/>
    </source>
</evidence>